<evidence type="ECO:0000313" key="2">
    <source>
        <dbReference type="Proteomes" id="UP000836387"/>
    </source>
</evidence>
<proteinExistence type="predicted"/>
<keyword evidence="2" id="KW-1185">Reference proteome</keyword>
<evidence type="ECO:0000313" key="1">
    <source>
        <dbReference type="EMBL" id="CAG9953390.1"/>
    </source>
</evidence>
<comment type="caution">
    <text evidence="1">The sequence shown here is derived from an EMBL/GenBank/DDBJ whole genome shotgun (WGS) entry which is preliminary data.</text>
</comment>
<accession>A0ACA9UJI3</accession>
<gene>
    <name evidence="1" type="ORF">CRV2_00019591</name>
</gene>
<reference evidence="1" key="1">
    <citation type="submission" date="2020-04" db="EMBL/GenBank/DDBJ databases">
        <authorList>
            <person name="Broberg M."/>
        </authorList>
    </citation>
    <scope>NUCLEOTIDE SEQUENCE</scope>
</reference>
<dbReference type="Proteomes" id="UP000836387">
    <property type="component" value="Unassembled WGS sequence"/>
</dbReference>
<protein>
    <submittedName>
        <fullName evidence="1">Uncharacterized protein</fullName>
    </submittedName>
</protein>
<organism evidence="1 2">
    <name type="scientific">Clonostachys rosea f. rosea IK726</name>
    <dbReference type="NCBI Taxonomy" id="1349383"/>
    <lineage>
        <taxon>Eukaryota</taxon>
        <taxon>Fungi</taxon>
        <taxon>Dikarya</taxon>
        <taxon>Ascomycota</taxon>
        <taxon>Pezizomycotina</taxon>
        <taxon>Sordariomycetes</taxon>
        <taxon>Hypocreomycetidae</taxon>
        <taxon>Hypocreales</taxon>
        <taxon>Bionectriaceae</taxon>
        <taxon>Clonostachys</taxon>
    </lineage>
</organism>
<sequence length="73" mass="8364">MPIFEDDETTFAQLQCRIKSAIEALEIIEPSTMARREDNELIMESKIGYCILRQKGVQIGAMDYLKNVLIKAE</sequence>
<reference evidence="1" key="2">
    <citation type="submission" date="2021-10" db="EMBL/GenBank/DDBJ databases">
        <authorList>
            <person name="Piombo E."/>
        </authorList>
    </citation>
    <scope>NUCLEOTIDE SEQUENCE</scope>
</reference>
<name>A0ACA9UJI3_BIOOC</name>
<dbReference type="EMBL" id="CADEHS020000524">
    <property type="protein sequence ID" value="CAG9953390.1"/>
    <property type="molecule type" value="Genomic_DNA"/>
</dbReference>